<protein>
    <submittedName>
        <fullName evidence="2">Short repeat uncharacterized protein DUF308</fullName>
    </submittedName>
</protein>
<name>A0A2T0SNG9_9BACT</name>
<organism evidence="2 3">
    <name type="scientific">Spirosoma oryzae</name>
    <dbReference type="NCBI Taxonomy" id="1469603"/>
    <lineage>
        <taxon>Bacteria</taxon>
        <taxon>Pseudomonadati</taxon>
        <taxon>Bacteroidota</taxon>
        <taxon>Cytophagia</taxon>
        <taxon>Cytophagales</taxon>
        <taxon>Cytophagaceae</taxon>
        <taxon>Spirosoma</taxon>
    </lineage>
</organism>
<keyword evidence="3" id="KW-1185">Reference proteome</keyword>
<feature type="transmembrane region" description="Helical" evidence="1">
    <location>
        <begin position="44"/>
        <end position="60"/>
    </location>
</feature>
<keyword evidence="1" id="KW-0812">Transmembrane</keyword>
<gene>
    <name evidence="2" type="ORF">CLV58_11550</name>
</gene>
<feature type="transmembrane region" description="Helical" evidence="1">
    <location>
        <begin position="72"/>
        <end position="91"/>
    </location>
</feature>
<dbReference type="AlphaFoldDB" id="A0A2T0SNG9"/>
<comment type="caution">
    <text evidence="2">The sequence shown here is derived from an EMBL/GenBank/DDBJ whole genome shotgun (WGS) entry which is preliminary data.</text>
</comment>
<feature type="transmembrane region" description="Helical" evidence="1">
    <location>
        <begin position="134"/>
        <end position="154"/>
    </location>
</feature>
<dbReference type="Pfam" id="PF03729">
    <property type="entry name" value="DUF308"/>
    <property type="match status" value="1"/>
</dbReference>
<feature type="transmembrane region" description="Helical" evidence="1">
    <location>
        <begin position="12"/>
        <end position="32"/>
    </location>
</feature>
<evidence type="ECO:0000313" key="2">
    <source>
        <dbReference type="EMBL" id="PRY34967.1"/>
    </source>
</evidence>
<keyword evidence="1" id="KW-1133">Transmembrane helix</keyword>
<evidence type="ECO:0000313" key="3">
    <source>
        <dbReference type="Proteomes" id="UP000238375"/>
    </source>
</evidence>
<feature type="transmembrane region" description="Helical" evidence="1">
    <location>
        <begin position="160"/>
        <end position="181"/>
    </location>
</feature>
<evidence type="ECO:0000256" key="1">
    <source>
        <dbReference type="SAM" id="Phobius"/>
    </source>
</evidence>
<proteinExistence type="predicted"/>
<keyword evidence="1" id="KW-0472">Membrane</keyword>
<sequence>MTMKTLHHPAQPWWLMHLHNVCYALMGVALLIHPTETSPLRTGLLGGLLLLAGICTLTLGMHRRQRGDTDNLWFILSSGRDIIFGIWLLAVMNQPMGAMINTIGLWAIIYAFLQAIEANFYFLGTRANEDKDYWVEVIHFACVFIAGGFAFLLIMRPDGLTASLGYVGLFLVGLGLVQELLTRMLQLDATRYVN</sequence>
<reference evidence="2 3" key="1">
    <citation type="submission" date="2018-03" db="EMBL/GenBank/DDBJ databases">
        <title>Genomic Encyclopedia of Archaeal and Bacterial Type Strains, Phase II (KMG-II): from individual species to whole genera.</title>
        <authorList>
            <person name="Goeker M."/>
        </authorList>
    </citation>
    <scope>NUCLEOTIDE SEQUENCE [LARGE SCALE GENOMIC DNA]</scope>
    <source>
        <strain evidence="2 3">DSM 28354</strain>
    </source>
</reference>
<feature type="transmembrane region" description="Helical" evidence="1">
    <location>
        <begin position="103"/>
        <end position="122"/>
    </location>
</feature>
<dbReference type="EMBL" id="PVTE01000015">
    <property type="protein sequence ID" value="PRY34967.1"/>
    <property type="molecule type" value="Genomic_DNA"/>
</dbReference>
<accession>A0A2T0SNG9</accession>
<dbReference type="InterPro" id="IPR005325">
    <property type="entry name" value="DUF308_memb"/>
</dbReference>
<dbReference type="OrthoDB" id="956656at2"/>
<dbReference type="Proteomes" id="UP000238375">
    <property type="component" value="Unassembled WGS sequence"/>
</dbReference>